<evidence type="ECO:0000313" key="4">
    <source>
        <dbReference type="Proteomes" id="UP000001555"/>
    </source>
</evidence>
<gene>
    <name evidence="2" type="ORF">IscW_ISCW004789</name>
</gene>
<keyword evidence="4" id="KW-1185">Reference proteome</keyword>
<dbReference type="VEuPathDB" id="VectorBase:ISCW004789"/>
<keyword evidence="1" id="KW-0472">Membrane</keyword>
<dbReference type="AlphaFoldDB" id="B7PK40"/>
<accession>B7PK40</accession>
<keyword evidence="1" id="KW-0812">Transmembrane</keyword>
<dbReference type="EnsemblMetazoa" id="ISCW004789-RA">
    <property type="protein sequence ID" value="ISCW004789-PA"/>
    <property type="gene ID" value="ISCW004789"/>
</dbReference>
<keyword evidence="1" id="KW-1133">Transmembrane helix</keyword>
<feature type="transmembrane region" description="Helical" evidence="1">
    <location>
        <begin position="12"/>
        <end position="37"/>
    </location>
</feature>
<dbReference type="InParanoid" id="B7PK40"/>
<dbReference type="EMBL" id="ABJB010429347">
    <property type="status" value="NOT_ANNOTATED_CDS"/>
    <property type="molecule type" value="Genomic_DNA"/>
</dbReference>
<proteinExistence type="predicted"/>
<dbReference type="HOGENOM" id="CLU_2266666_0_0_1"/>
<dbReference type="Proteomes" id="UP000001555">
    <property type="component" value="Unassembled WGS sequence"/>
</dbReference>
<evidence type="ECO:0000313" key="3">
    <source>
        <dbReference type="EnsemblMetazoa" id="ISCW004789-PA"/>
    </source>
</evidence>
<protein>
    <submittedName>
        <fullName evidence="2 3">Uncharacterized protein</fullName>
    </submittedName>
</protein>
<organism>
    <name type="scientific">Ixodes scapularis</name>
    <name type="common">Black-legged tick</name>
    <name type="synonym">Deer tick</name>
    <dbReference type="NCBI Taxonomy" id="6945"/>
    <lineage>
        <taxon>Eukaryota</taxon>
        <taxon>Metazoa</taxon>
        <taxon>Ecdysozoa</taxon>
        <taxon>Arthropoda</taxon>
        <taxon>Chelicerata</taxon>
        <taxon>Arachnida</taxon>
        <taxon>Acari</taxon>
        <taxon>Parasitiformes</taxon>
        <taxon>Ixodida</taxon>
        <taxon>Ixodoidea</taxon>
        <taxon>Ixodidae</taxon>
        <taxon>Ixodinae</taxon>
        <taxon>Ixodes</taxon>
    </lineage>
</organism>
<dbReference type="PaxDb" id="6945-B7PK40"/>
<sequence length="103" mass="11972">MYSVNKILSNPLFYPLGQFSFAICLVGVFVSGVNAILCRERRSDQPFLEAITFDDHDARLPHSYEARRGLLKRWCRQKLNRKLKIKIAQLTEEVLQYAMQPAQ</sequence>
<evidence type="ECO:0000313" key="2">
    <source>
        <dbReference type="EMBL" id="EEC06962.1"/>
    </source>
</evidence>
<reference evidence="2 4" key="1">
    <citation type="submission" date="2008-03" db="EMBL/GenBank/DDBJ databases">
        <title>Annotation of Ixodes scapularis.</title>
        <authorList>
            <consortium name="Ixodes scapularis Genome Project Consortium"/>
            <person name="Caler E."/>
            <person name="Hannick L.I."/>
            <person name="Bidwell S."/>
            <person name="Joardar V."/>
            <person name="Thiagarajan M."/>
            <person name="Amedeo P."/>
            <person name="Galinsky K.J."/>
            <person name="Schobel S."/>
            <person name="Inman J."/>
            <person name="Hostetler J."/>
            <person name="Miller J."/>
            <person name="Hammond M."/>
            <person name="Megy K."/>
            <person name="Lawson D."/>
            <person name="Kodira C."/>
            <person name="Sutton G."/>
            <person name="Meyer J."/>
            <person name="Hill C.A."/>
            <person name="Birren B."/>
            <person name="Nene V."/>
            <person name="Collins F."/>
            <person name="Alarcon-Chaidez F."/>
            <person name="Wikel S."/>
            <person name="Strausberg R."/>
        </authorList>
    </citation>
    <scope>NUCLEOTIDE SEQUENCE [LARGE SCALE GENOMIC DNA]</scope>
    <source>
        <strain evidence="4">Wikel</strain>
        <strain evidence="2">Wikel colony</strain>
    </source>
</reference>
<evidence type="ECO:0000256" key="1">
    <source>
        <dbReference type="SAM" id="Phobius"/>
    </source>
</evidence>
<dbReference type="EMBL" id="ABJB010161070">
    <property type="status" value="NOT_ANNOTATED_CDS"/>
    <property type="molecule type" value="Genomic_DNA"/>
</dbReference>
<reference evidence="3" key="2">
    <citation type="submission" date="2020-05" db="UniProtKB">
        <authorList>
            <consortium name="EnsemblMetazoa"/>
        </authorList>
    </citation>
    <scope>IDENTIFICATION</scope>
    <source>
        <strain evidence="3">wikel</strain>
    </source>
</reference>
<dbReference type="EMBL" id="DS730409">
    <property type="protein sequence ID" value="EEC06962.1"/>
    <property type="molecule type" value="Genomic_DNA"/>
</dbReference>
<name>B7PK40_IXOSC</name>